<dbReference type="AlphaFoldDB" id="A0A7K3NMW5"/>
<reference evidence="9 10" key="1">
    <citation type="submission" date="2020-02" db="EMBL/GenBank/DDBJ databases">
        <title>Comparative genomics of sulfur disproportionating microorganisms.</title>
        <authorList>
            <person name="Ward L.M."/>
            <person name="Bertran E."/>
            <person name="Johnston D.T."/>
        </authorList>
    </citation>
    <scope>NUCLEOTIDE SEQUENCE [LARGE SCALE GENOMIC DNA]</scope>
    <source>
        <strain evidence="9 10">DSM 3696</strain>
    </source>
</reference>
<feature type="binding site" evidence="7">
    <location>
        <position position="137"/>
    </location>
    <ligand>
        <name>Zn(2+)</name>
        <dbReference type="ChEBI" id="CHEBI:29105"/>
    </ligand>
</feature>
<feature type="binding site" evidence="7">
    <location>
        <position position="97"/>
    </location>
    <ligand>
        <name>Zn(2+)</name>
        <dbReference type="ChEBI" id="CHEBI:29105"/>
    </ligand>
</feature>
<dbReference type="PANTHER" id="PTHR33202:SF7">
    <property type="entry name" value="FERRIC UPTAKE REGULATION PROTEIN"/>
    <property type="match status" value="1"/>
</dbReference>
<feature type="binding site" evidence="8">
    <location>
        <position position="88"/>
    </location>
    <ligand>
        <name>Fe cation</name>
        <dbReference type="ChEBI" id="CHEBI:24875"/>
    </ligand>
</feature>
<dbReference type="CDD" id="cd07153">
    <property type="entry name" value="Fur_like"/>
    <property type="match status" value="1"/>
</dbReference>
<feature type="binding site" evidence="7">
    <location>
        <position position="100"/>
    </location>
    <ligand>
        <name>Zn(2+)</name>
        <dbReference type="ChEBI" id="CHEBI:29105"/>
    </ligand>
</feature>
<keyword evidence="8" id="KW-0408">Iron</keyword>
<dbReference type="GO" id="GO:1900376">
    <property type="term" value="P:regulation of secondary metabolite biosynthetic process"/>
    <property type="evidence" value="ECO:0007669"/>
    <property type="project" value="TreeGrafter"/>
</dbReference>
<evidence type="ECO:0000256" key="2">
    <source>
        <dbReference type="ARBA" id="ARBA00022491"/>
    </source>
</evidence>
<name>A0A7K3NMW5_9BACT</name>
<evidence type="ECO:0000256" key="5">
    <source>
        <dbReference type="ARBA" id="ARBA00023125"/>
    </source>
</evidence>
<evidence type="ECO:0000256" key="8">
    <source>
        <dbReference type="PIRSR" id="PIRSR602481-2"/>
    </source>
</evidence>
<dbReference type="SUPFAM" id="SSF46785">
    <property type="entry name" value="Winged helix' DNA-binding domain"/>
    <property type="match status" value="1"/>
</dbReference>
<keyword evidence="2" id="KW-0678">Repressor</keyword>
<dbReference type="InterPro" id="IPR002481">
    <property type="entry name" value="FUR"/>
</dbReference>
<dbReference type="InterPro" id="IPR043135">
    <property type="entry name" value="Fur_C"/>
</dbReference>
<dbReference type="RefSeq" id="WP_163302203.1">
    <property type="nucleotide sequence ID" value="NZ_JAAGRQ010000038.1"/>
</dbReference>
<evidence type="ECO:0000256" key="6">
    <source>
        <dbReference type="ARBA" id="ARBA00023163"/>
    </source>
</evidence>
<accession>A0A7K3NMW5</accession>
<gene>
    <name evidence="9" type="ORF">G3N56_10475</name>
</gene>
<dbReference type="EMBL" id="JAAGRQ010000038">
    <property type="protein sequence ID" value="NDY57163.1"/>
    <property type="molecule type" value="Genomic_DNA"/>
</dbReference>
<keyword evidence="7" id="KW-0479">Metal-binding</keyword>
<sequence length="153" mass="16700">MMSDAKFRDILREVGIEATPIRLAVLAAMAEEGRAVSAMEIVSAVRRNRPANKVTVYRALDLFVEKGVALRHALEDRAFRYCLGAAHHSAFHCHVWCRLCGRMECVSETAVGLGSGELGERLGMEVTGVEIRIDGICGHCRRAGEGAPSRPSH</sequence>
<comment type="cofactor">
    <cofactor evidence="8">
        <name>Mn(2+)</name>
        <dbReference type="ChEBI" id="CHEBI:29035"/>
    </cofactor>
    <cofactor evidence="8">
        <name>Fe(2+)</name>
        <dbReference type="ChEBI" id="CHEBI:29033"/>
    </cofactor>
    <text evidence="8">Binds 1 Mn(2+) or Fe(2+) ion per subunit.</text>
</comment>
<comment type="cofactor">
    <cofactor evidence="7">
        <name>Zn(2+)</name>
        <dbReference type="ChEBI" id="CHEBI:29105"/>
    </cofactor>
    <text evidence="7">Binds 1 zinc ion per subunit.</text>
</comment>
<comment type="similarity">
    <text evidence="1">Belongs to the Fur family.</text>
</comment>
<evidence type="ECO:0000313" key="10">
    <source>
        <dbReference type="Proteomes" id="UP000469724"/>
    </source>
</evidence>
<keyword evidence="10" id="KW-1185">Reference proteome</keyword>
<dbReference type="InterPro" id="IPR036390">
    <property type="entry name" value="WH_DNA-bd_sf"/>
</dbReference>
<dbReference type="InterPro" id="IPR036388">
    <property type="entry name" value="WH-like_DNA-bd_sf"/>
</dbReference>
<evidence type="ECO:0000256" key="1">
    <source>
        <dbReference type="ARBA" id="ARBA00007957"/>
    </source>
</evidence>
<dbReference type="Proteomes" id="UP000469724">
    <property type="component" value="Unassembled WGS sequence"/>
</dbReference>
<dbReference type="PANTHER" id="PTHR33202">
    <property type="entry name" value="ZINC UPTAKE REGULATION PROTEIN"/>
    <property type="match status" value="1"/>
</dbReference>
<proteinExistence type="inferred from homology"/>
<feature type="binding site" evidence="7">
    <location>
        <position position="140"/>
    </location>
    <ligand>
        <name>Zn(2+)</name>
        <dbReference type="ChEBI" id="CHEBI:29105"/>
    </ligand>
</feature>
<keyword evidence="6" id="KW-0804">Transcription</keyword>
<keyword evidence="4" id="KW-0805">Transcription regulation</keyword>
<dbReference type="GO" id="GO:0000976">
    <property type="term" value="F:transcription cis-regulatory region binding"/>
    <property type="evidence" value="ECO:0007669"/>
    <property type="project" value="TreeGrafter"/>
</dbReference>
<evidence type="ECO:0000256" key="4">
    <source>
        <dbReference type="ARBA" id="ARBA00023015"/>
    </source>
</evidence>
<dbReference type="GO" id="GO:0008270">
    <property type="term" value="F:zinc ion binding"/>
    <property type="evidence" value="ECO:0007669"/>
    <property type="project" value="TreeGrafter"/>
</dbReference>
<keyword evidence="5" id="KW-0238">DNA-binding</keyword>
<protein>
    <submittedName>
        <fullName evidence="9">Transcriptional repressor</fullName>
    </submittedName>
</protein>
<dbReference type="Gene3D" id="3.30.1490.190">
    <property type="match status" value="1"/>
</dbReference>
<evidence type="ECO:0000256" key="7">
    <source>
        <dbReference type="PIRSR" id="PIRSR602481-1"/>
    </source>
</evidence>
<dbReference type="Pfam" id="PF01475">
    <property type="entry name" value="FUR"/>
    <property type="match status" value="1"/>
</dbReference>
<evidence type="ECO:0000256" key="3">
    <source>
        <dbReference type="ARBA" id="ARBA00022833"/>
    </source>
</evidence>
<dbReference type="Gene3D" id="1.10.10.10">
    <property type="entry name" value="Winged helix-like DNA-binding domain superfamily/Winged helix DNA-binding domain"/>
    <property type="match status" value="1"/>
</dbReference>
<evidence type="ECO:0000313" key="9">
    <source>
        <dbReference type="EMBL" id="NDY57163.1"/>
    </source>
</evidence>
<dbReference type="GO" id="GO:0003700">
    <property type="term" value="F:DNA-binding transcription factor activity"/>
    <property type="evidence" value="ECO:0007669"/>
    <property type="project" value="InterPro"/>
</dbReference>
<keyword evidence="3 7" id="KW-0862">Zinc</keyword>
<organism evidence="9 10">
    <name type="scientific">Desulfolutivibrio sulfodismutans</name>
    <dbReference type="NCBI Taxonomy" id="63561"/>
    <lineage>
        <taxon>Bacteria</taxon>
        <taxon>Pseudomonadati</taxon>
        <taxon>Thermodesulfobacteriota</taxon>
        <taxon>Desulfovibrionia</taxon>
        <taxon>Desulfovibrionales</taxon>
        <taxon>Desulfovibrionaceae</taxon>
        <taxon>Desulfolutivibrio</taxon>
    </lineage>
</organism>
<comment type="caution">
    <text evidence="9">The sequence shown here is derived from an EMBL/GenBank/DDBJ whole genome shotgun (WGS) entry which is preliminary data.</text>
</comment>
<dbReference type="GO" id="GO:0045892">
    <property type="term" value="P:negative regulation of DNA-templated transcription"/>
    <property type="evidence" value="ECO:0007669"/>
    <property type="project" value="TreeGrafter"/>
</dbReference>